<dbReference type="InterPro" id="IPR027417">
    <property type="entry name" value="P-loop_NTPase"/>
</dbReference>
<feature type="domain" description="AAA+ ATPase" evidence="1">
    <location>
        <begin position="142"/>
        <end position="329"/>
    </location>
</feature>
<evidence type="ECO:0000313" key="2">
    <source>
        <dbReference type="EMBL" id="GIQ68250.1"/>
    </source>
</evidence>
<dbReference type="RefSeq" id="WP_213410864.1">
    <property type="nucleotide sequence ID" value="NZ_BOVK01000014.1"/>
</dbReference>
<keyword evidence="3" id="KW-1185">Reference proteome</keyword>
<evidence type="ECO:0000259" key="1">
    <source>
        <dbReference type="SMART" id="SM00382"/>
    </source>
</evidence>
<sequence length="414" mass="45710">MDGNRVIHLLLCSEDREFVQAFAYYVHTHSEWCRSLKVTSFATAEQLERYVGGKPLWDVCLCAPSFLPVMEKLGGQQECLVLANEKPDTQASNAAVAQSANLRTVYAYQPVPTLLAQVRQHAQSLASPGAVCRKQIGQLAGKGGMVAVFSAAGGTGKTTLALTLAKVWSRTRKVLYFNMEDTPSLPVFGKDDPLAEWLYIMRSREANGTEAGTSCAEEALTRAIARMHEIPCDWIKPLRHPEDYAALGGKELLQLRRMLQENLQYDFVIVDLPSAWHKHVHEILGISDTVICMVDGSTRCREKTAHLLERAPLQHGRRPEKAWVFVNGKAIDLHAADELDERLSFRLHAALPYVPAWKCNRGRLLQEQAVYMQAASRLAELVEARIGSQAAPGITIGENVGVPALSTRAGMVSV</sequence>
<dbReference type="InterPro" id="IPR003593">
    <property type="entry name" value="AAA+_ATPase"/>
</dbReference>
<reference evidence="2" key="1">
    <citation type="submission" date="2021-04" db="EMBL/GenBank/DDBJ databases">
        <title>Draft genome sequence of Xylanibacillus composti strain K13.</title>
        <authorList>
            <person name="Uke A."/>
            <person name="Chhe C."/>
            <person name="Baramee S."/>
            <person name="Kosugi A."/>
        </authorList>
    </citation>
    <scope>NUCLEOTIDE SEQUENCE</scope>
    <source>
        <strain evidence="2">K13</strain>
    </source>
</reference>
<dbReference type="Gene3D" id="3.40.50.10850">
    <property type="entry name" value="Ntrc-like two-domain protein"/>
    <property type="match status" value="1"/>
</dbReference>
<evidence type="ECO:0000313" key="3">
    <source>
        <dbReference type="Proteomes" id="UP000677918"/>
    </source>
</evidence>
<dbReference type="EMBL" id="BOVK01000014">
    <property type="protein sequence ID" value="GIQ68250.1"/>
    <property type="molecule type" value="Genomic_DNA"/>
</dbReference>
<dbReference type="Proteomes" id="UP000677918">
    <property type="component" value="Unassembled WGS sequence"/>
</dbReference>
<name>A0A8J4M0X3_9BACL</name>
<protein>
    <submittedName>
        <fullName evidence="2">AAA family ATPase</fullName>
    </submittedName>
</protein>
<proteinExistence type="predicted"/>
<comment type="caution">
    <text evidence="2">The sequence shown here is derived from an EMBL/GenBank/DDBJ whole genome shotgun (WGS) entry which is preliminary data.</text>
</comment>
<dbReference type="SMART" id="SM00382">
    <property type="entry name" value="AAA"/>
    <property type="match status" value="1"/>
</dbReference>
<dbReference type="Gene3D" id="3.40.50.300">
    <property type="entry name" value="P-loop containing nucleotide triphosphate hydrolases"/>
    <property type="match status" value="1"/>
</dbReference>
<gene>
    <name evidence="2" type="ORF">XYCOK13_10740</name>
</gene>
<dbReference type="SUPFAM" id="SSF52540">
    <property type="entry name" value="P-loop containing nucleoside triphosphate hydrolases"/>
    <property type="match status" value="1"/>
</dbReference>
<dbReference type="AlphaFoldDB" id="A0A8J4M0X3"/>
<accession>A0A8J4M0X3</accession>
<organism evidence="2 3">
    <name type="scientific">Xylanibacillus composti</name>
    <dbReference type="NCBI Taxonomy" id="1572762"/>
    <lineage>
        <taxon>Bacteria</taxon>
        <taxon>Bacillati</taxon>
        <taxon>Bacillota</taxon>
        <taxon>Bacilli</taxon>
        <taxon>Bacillales</taxon>
        <taxon>Paenibacillaceae</taxon>
        <taxon>Xylanibacillus</taxon>
    </lineage>
</organism>